<keyword evidence="2" id="KW-0820">tRNA-binding</keyword>
<sequence length="88" mass="10053">MILGREKEQYTKRFMAKEVHFIAFDALTSDMRVKAKIRYKHQEMPAIMSPVDANTVMVEFEESQKAVTSGQSVVFYEDDYVVGGGKIV</sequence>
<dbReference type="PANTHER" id="PTHR11933:SF5">
    <property type="entry name" value="MITOCHONDRIAL TRNA-SPECIFIC 2-THIOURIDYLASE 1"/>
    <property type="match status" value="1"/>
</dbReference>
<dbReference type="InterPro" id="IPR046885">
    <property type="entry name" value="MnmA-like_C"/>
</dbReference>
<evidence type="ECO:0000256" key="6">
    <source>
        <dbReference type="ARBA" id="ARBA00022840"/>
    </source>
</evidence>
<evidence type="ECO:0000313" key="9">
    <source>
        <dbReference type="EMBL" id="MPN58889.1"/>
    </source>
</evidence>
<evidence type="ECO:0000256" key="1">
    <source>
        <dbReference type="ARBA" id="ARBA00022490"/>
    </source>
</evidence>
<evidence type="ECO:0000256" key="7">
    <source>
        <dbReference type="ARBA" id="ARBA00022884"/>
    </source>
</evidence>
<dbReference type="GO" id="GO:0000049">
    <property type="term" value="F:tRNA binding"/>
    <property type="evidence" value="ECO:0007669"/>
    <property type="project" value="UniProtKB-KW"/>
</dbReference>
<keyword evidence="6" id="KW-0067">ATP-binding</keyword>
<dbReference type="FunFam" id="2.40.30.10:FF:000023">
    <property type="entry name" value="tRNA-specific 2-thiouridylase MnmA"/>
    <property type="match status" value="1"/>
</dbReference>
<evidence type="ECO:0000256" key="2">
    <source>
        <dbReference type="ARBA" id="ARBA00022555"/>
    </source>
</evidence>
<feature type="domain" description="tRNA-specific 2-thiouridylase MnmA-like C-terminal" evidence="8">
    <location>
        <begin position="12"/>
        <end position="87"/>
    </location>
</feature>
<dbReference type="GO" id="GO:0002143">
    <property type="term" value="P:tRNA wobble position uridine thiolation"/>
    <property type="evidence" value="ECO:0007669"/>
    <property type="project" value="TreeGrafter"/>
</dbReference>
<dbReference type="AlphaFoldDB" id="A0A645J870"/>
<gene>
    <name evidence="9" type="primary">mnmA_58</name>
    <name evidence="9" type="ORF">SDC9_206605</name>
</gene>
<evidence type="ECO:0000256" key="4">
    <source>
        <dbReference type="ARBA" id="ARBA00022694"/>
    </source>
</evidence>
<dbReference type="GO" id="GO:0005524">
    <property type="term" value="F:ATP binding"/>
    <property type="evidence" value="ECO:0007669"/>
    <property type="project" value="UniProtKB-KW"/>
</dbReference>
<keyword evidence="7" id="KW-0694">RNA-binding</keyword>
<comment type="caution">
    <text evidence="9">The sequence shown here is derived from an EMBL/GenBank/DDBJ whole genome shotgun (WGS) entry which is preliminary data.</text>
</comment>
<accession>A0A645J870</accession>
<organism evidence="9">
    <name type="scientific">bioreactor metagenome</name>
    <dbReference type="NCBI Taxonomy" id="1076179"/>
    <lineage>
        <taxon>unclassified sequences</taxon>
        <taxon>metagenomes</taxon>
        <taxon>ecological metagenomes</taxon>
    </lineage>
</organism>
<keyword evidence="5" id="KW-0547">Nucleotide-binding</keyword>
<keyword evidence="1" id="KW-0963">Cytoplasm</keyword>
<name>A0A645J870_9ZZZZ</name>
<dbReference type="GO" id="GO:0103016">
    <property type="term" value="F:tRNA-uridine 2-sulfurtransferase activity"/>
    <property type="evidence" value="ECO:0007669"/>
    <property type="project" value="UniProtKB-EC"/>
</dbReference>
<evidence type="ECO:0000256" key="5">
    <source>
        <dbReference type="ARBA" id="ARBA00022741"/>
    </source>
</evidence>
<dbReference type="EMBL" id="VSSQ01132204">
    <property type="protein sequence ID" value="MPN58889.1"/>
    <property type="molecule type" value="Genomic_DNA"/>
</dbReference>
<evidence type="ECO:0000259" key="8">
    <source>
        <dbReference type="Pfam" id="PF20258"/>
    </source>
</evidence>
<dbReference type="Pfam" id="PF20258">
    <property type="entry name" value="tRNA_Me_trans_C"/>
    <property type="match status" value="1"/>
</dbReference>
<proteinExistence type="predicted"/>
<evidence type="ECO:0000256" key="3">
    <source>
        <dbReference type="ARBA" id="ARBA00022679"/>
    </source>
</evidence>
<keyword evidence="3 9" id="KW-0808">Transferase</keyword>
<dbReference type="EC" id="2.8.1.13" evidence="9"/>
<dbReference type="Gene3D" id="2.40.30.10">
    <property type="entry name" value="Translation factors"/>
    <property type="match status" value="1"/>
</dbReference>
<protein>
    <submittedName>
        <fullName evidence="9">tRNA-specific 2-thiouridylase MnmA</fullName>
        <ecNumber evidence="9">2.8.1.13</ecNumber>
    </submittedName>
</protein>
<keyword evidence="4" id="KW-0819">tRNA processing</keyword>
<dbReference type="PANTHER" id="PTHR11933">
    <property type="entry name" value="TRNA 5-METHYLAMINOMETHYL-2-THIOURIDYLATE -METHYLTRANSFERASE"/>
    <property type="match status" value="1"/>
</dbReference>
<reference evidence="9" key="1">
    <citation type="submission" date="2019-08" db="EMBL/GenBank/DDBJ databases">
        <authorList>
            <person name="Kucharzyk K."/>
            <person name="Murdoch R.W."/>
            <person name="Higgins S."/>
            <person name="Loffler F."/>
        </authorList>
    </citation>
    <scope>NUCLEOTIDE SEQUENCE</scope>
</reference>